<evidence type="ECO:0000313" key="5">
    <source>
        <dbReference type="EMBL" id="KAA0168796.1"/>
    </source>
</evidence>
<evidence type="ECO:0000313" key="8">
    <source>
        <dbReference type="Proteomes" id="UP000323011"/>
    </source>
</evidence>
<evidence type="ECO:0000313" key="4">
    <source>
        <dbReference type="EMBL" id="KAA0167204.1"/>
    </source>
</evidence>
<gene>
    <name evidence="6" type="ORF">FNF27_03072</name>
    <name evidence="5" type="ORF">FNF28_02343</name>
    <name evidence="3" type="ORF">FNF29_05079</name>
    <name evidence="4" type="ORF">FNF31_01090</name>
</gene>
<dbReference type="PANTHER" id="PTHR12290">
    <property type="entry name" value="CORNICHON-RELATED"/>
    <property type="match status" value="1"/>
</dbReference>
<comment type="similarity">
    <text evidence="1">Belongs to the PPC synthetase family.</text>
</comment>
<evidence type="ECO:0000256" key="1">
    <source>
        <dbReference type="ARBA" id="ARBA00005703"/>
    </source>
</evidence>
<evidence type="ECO:0000313" key="9">
    <source>
        <dbReference type="Proteomes" id="UP000324907"/>
    </source>
</evidence>
<dbReference type="AlphaFoldDB" id="A0A5A8ECX0"/>
<evidence type="ECO:0000313" key="7">
    <source>
        <dbReference type="Proteomes" id="UP000322899"/>
    </source>
</evidence>
<evidence type="ECO:0000259" key="2">
    <source>
        <dbReference type="Pfam" id="PF04127"/>
    </source>
</evidence>
<comment type="caution">
    <text evidence="6">The sequence shown here is derived from an EMBL/GenBank/DDBJ whole genome shotgun (WGS) entry which is preliminary data.</text>
</comment>
<dbReference type="Pfam" id="PF04127">
    <property type="entry name" value="DFP"/>
    <property type="match status" value="1"/>
</dbReference>
<dbReference type="Proteomes" id="UP000325113">
    <property type="component" value="Unassembled WGS sequence"/>
</dbReference>
<dbReference type="OMA" id="LERYQHH"/>
<sequence length="309" mass="32828">MAGAFGPPPPGGDALQERLAAAVASATASGRPVVLVTSGGTKVPLEKNAVRFIDNFSTGTRGSRLVEELVNLGATVVMLHRSGSKRPFLVSADRALMHPEGRLEGTALRLEAAEARAIAARRDAVSEGRLVEVEFESLSEYMWGMRACCQALASAGPSATAVLAAAVSDFYVKEEDLPEHKIQSRDSDGLDLRLSGVPKMLGALKLPAERASAAAGIALDDAPWCPRALVVSFKLETDPELLIPKARKSVGNYAVDAVIANLLEERYDECFLVSSPDAAHAPERIHRGPDEVIERPMAKAILQLSAERG</sequence>
<dbReference type="EMBL" id="VLTM01000006">
    <property type="protein sequence ID" value="KAA0167204.1"/>
    <property type="molecule type" value="Genomic_DNA"/>
</dbReference>
<evidence type="ECO:0000313" key="10">
    <source>
        <dbReference type="Proteomes" id="UP000325113"/>
    </source>
</evidence>
<organism evidence="6 7">
    <name type="scientific">Cafeteria roenbergensis</name>
    <name type="common">Marine flagellate</name>
    <dbReference type="NCBI Taxonomy" id="33653"/>
    <lineage>
        <taxon>Eukaryota</taxon>
        <taxon>Sar</taxon>
        <taxon>Stramenopiles</taxon>
        <taxon>Bigyra</taxon>
        <taxon>Opalozoa</taxon>
        <taxon>Bicosoecida</taxon>
        <taxon>Cafeteriaceae</taxon>
        <taxon>Cafeteria</taxon>
    </lineage>
</organism>
<evidence type="ECO:0000313" key="6">
    <source>
        <dbReference type="EMBL" id="KAA0175372.1"/>
    </source>
</evidence>
<feature type="domain" description="DNA/pantothenate metabolism flavoprotein C-terminal" evidence="2">
    <location>
        <begin position="34"/>
        <end position="80"/>
    </location>
</feature>
<dbReference type="GO" id="GO:0003824">
    <property type="term" value="F:catalytic activity"/>
    <property type="evidence" value="ECO:0007669"/>
    <property type="project" value="UniProtKB-ARBA"/>
</dbReference>
<dbReference type="EMBL" id="VLTO01000014">
    <property type="protein sequence ID" value="KAA0175372.1"/>
    <property type="molecule type" value="Genomic_DNA"/>
</dbReference>
<dbReference type="Proteomes" id="UP000322899">
    <property type="component" value="Unassembled WGS sequence"/>
</dbReference>
<dbReference type="Proteomes" id="UP000324907">
    <property type="component" value="Unassembled WGS sequence"/>
</dbReference>
<protein>
    <recommendedName>
        <fullName evidence="2">DNA/pantothenate metabolism flavoprotein C-terminal domain-containing protein</fullName>
    </recommendedName>
</protein>
<dbReference type="EMBL" id="VLTL01000026">
    <property type="protein sequence ID" value="KAA0168796.1"/>
    <property type="molecule type" value="Genomic_DNA"/>
</dbReference>
<dbReference type="GO" id="GO:0015937">
    <property type="term" value="P:coenzyme A biosynthetic process"/>
    <property type="evidence" value="ECO:0007669"/>
    <property type="project" value="UniProtKB-ARBA"/>
</dbReference>
<dbReference type="Proteomes" id="UP000323011">
    <property type="component" value="Unassembled WGS sequence"/>
</dbReference>
<keyword evidence="8" id="KW-1185">Reference proteome</keyword>
<dbReference type="EMBL" id="VLTN01000032">
    <property type="protein sequence ID" value="KAA0150742.1"/>
    <property type="molecule type" value="Genomic_DNA"/>
</dbReference>
<evidence type="ECO:0000313" key="3">
    <source>
        <dbReference type="EMBL" id="KAA0150742.1"/>
    </source>
</evidence>
<accession>A0A5A8ECX0</accession>
<proteinExistence type="inferred from homology"/>
<dbReference type="OrthoDB" id="70224at2759"/>
<dbReference type="InterPro" id="IPR035929">
    <property type="entry name" value="CoaB-like_sf"/>
</dbReference>
<dbReference type="Gene3D" id="3.40.50.10300">
    <property type="entry name" value="CoaB-like"/>
    <property type="match status" value="1"/>
</dbReference>
<dbReference type="InterPro" id="IPR007085">
    <property type="entry name" value="DNA/pantothenate-metab_flavo_C"/>
</dbReference>
<reference evidence="7 8" key="1">
    <citation type="submission" date="2019-07" db="EMBL/GenBank/DDBJ databases">
        <title>Genomes of Cafeteria roenbergensis.</title>
        <authorList>
            <person name="Fischer M.G."/>
            <person name="Hackl T."/>
            <person name="Roman M."/>
        </authorList>
    </citation>
    <scope>NUCLEOTIDE SEQUENCE [LARGE SCALE GENOMIC DNA]</scope>
    <source>
        <strain evidence="3 8">BVI</strain>
        <strain evidence="4 10">Cflag</strain>
        <strain evidence="6 7">E4-10P</strain>
        <strain evidence="5 9">RCC970-E3</strain>
    </source>
</reference>
<dbReference type="SUPFAM" id="SSF102645">
    <property type="entry name" value="CoaB-like"/>
    <property type="match status" value="1"/>
</dbReference>
<name>A0A5A8ECX0_CAFRO</name>